<proteinExistence type="predicted"/>
<feature type="transmembrane region" description="Helical" evidence="1">
    <location>
        <begin position="20"/>
        <end position="38"/>
    </location>
</feature>
<evidence type="ECO:0000313" key="2">
    <source>
        <dbReference type="EMBL" id="MFF8280328.1"/>
    </source>
</evidence>
<sequence length="84" mass="8985">MSPLPSLPSLPGPFSDPRVITFFGLLATSVVAGATFALRARARRAQPAAPLDRVWHPQETVPLTPAEEDAFGEVVSRLSVGHPR</sequence>
<dbReference type="Proteomes" id="UP001603013">
    <property type="component" value="Unassembled WGS sequence"/>
</dbReference>
<organism evidence="2 3">
    <name type="scientific">Streptomyces lateritius</name>
    <dbReference type="NCBI Taxonomy" id="67313"/>
    <lineage>
        <taxon>Bacteria</taxon>
        <taxon>Bacillati</taxon>
        <taxon>Actinomycetota</taxon>
        <taxon>Actinomycetes</taxon>
        <taxon>Kitasatosporales</taxon>
        <taxon>Streptomycetaceae</taxon>
        <taxon>Streptomyces</taxon>
    </lineage>
</organism>
<accession>A0ABW6YKE8</accession>
<gene>
    <name evidence="2" type="ORF">ACF05T_30275</name>
</gene>
<dbReference type="RefSeq" id="WP_391937185.1">
    <property type="nucleotide sequence ID" value="NZ_JBIBSM010000021.1"/>
</dbReference>
<reference evidence="2 3" key="1">
    <citation type="submission" date="2024-10" db="EMBL/GenBank/DDBJ databases">
        <title>The Natural Products Discovery Center: Release of the First 8490 Sequenced Strains for Exploring Actinobacteria Biosynthetic Diversity.</title>
        <authorList>
            <person name="Kalkreuter E."/>
            <person name="Kautsar S.A."/>
            <person name="Yang D."/>
            <person name="Bader C.D."/>
            <person name="Teijaro C.N."/>
            <person name="Fluegel L."/>
            <person name="Davis C.M."/>
            <person name="Simpson J.R."/>
            <person name="Lauterbach L."/>
            <person name="Steele A.D."/>
            <person name="Gui C."/>
            <person name="Meng S."/>
            <person name="Li G."/>
            <person name="Viehrig K."/>
            <person name="Ye F."/>
            <person name="Su P."/>
            <person name="Kiefer A.F."/>
            <person name="Nichols A."/>
            <person name="Cepeda A.J."/>
            <person name="Yan W."/>
            <person name="Fan B."/>
            <person name="Jiang Y."/>
            <person name="Adhikari A."/>
            <person name="Zheng C.-J."/>
            <person name="Schuster L."/>
            <person name="Cowan T.M."/>
            <person name="Smanski M.J."/>
            <person name="Chevrette M.G."/>
            <person name="De Carvalho L.P.S."/>
            <person name="Shen B."/>
        </authorList>
    </citation>
    <scope>NUCLEOTIDE SEQUENCE [LARGE SCALE GENOMIC DNA]</scope>
    <source>
        <strain evidence="2 3">NPDC015755</strain>
    </source>
</reference>
<comment type="caution">
    <text evidence="2">The sequence shown here is derived from an EMBL/GenBank/DDBJ whole genome shotgun (WGS) entry which is preliminary data.</text>
</comment>
<keyword evidence="1" id="KW-0472">Membrane</keyword>
<keyword evidence="1" id="KW-1133">Transmembrane helix</keyword>
<evidence type="ECO:0000256" key="1">
    <source>
        <dbReference type="SAM" id="Phobius"/>
    </source>
</evidence>
<protein>
    <submittedName>
        <fullName evidence="2">Uncharacterized protein</fullName>
    </submittedName>
</protein>
<keyword evidence="3" id="KW-1185">Reference proteome</keyword>
<dbReference type="EMBL" id="JBIBSM010000021">
    <property type="protein sequence ID" value="MFF8280328.1"/>
    <property type="molecule type" value="Genomic_DNA"/>
</dbReference>
<evidence type="ECO:0000313" key="3">
    <source>
        <dbReference type="Proteomes" id="UP001603013"/>
    </source>
</evidence>
<name>A0ABW6YKE8_9ACTN</name>
<keyword evidence="1" id="KW-0812">Transmembrane</keyword>